<sequence length="194" mass="21039">MEHFLANYGVIGVFIGSAVEGQTAVIVGGLLAKQHLLARWSVVLSATAGSGLIDQLLFVAGRRFRDHRLVVRATEQAAFAKALSFIERYPISYILAFRFLFGLRLVSPIAIGVSQVPTWRFAVLNLLAAVLWAGVFTAVGYGAADALHRLFHGHHAGRMTLAVAGGLIVGVVALAVLRWWRRRRKARRAAEAAA</sequence>
<dbReference type="InterPro" id="IPR032816">
    <property type="entry name" value="VTT_dom"/>
</dbReference>
<dbReference type="PANTHER" id="PTHR42709:SF2">
    <property type="entry name" value="INNER MEMBRANE PROTEIN YOHD"/>
    <property type="match status" value="1"/>
</dbReference>
<keyword evidence="1" id="KW-1133">Transmembrane helix</keyword>
<evidence type="ECO:0000259" key="2">
    <source>
        <dbReference type="Pfam" id="PF09335"/>
    </source>
</evidence>
<keyword evidence="4" id="KW-1185">Reference proteome</keyword>
<dbReference type="RefSeq" id="WP_111457056.1">
    <property type="nucleotide sequence ID" value="NZ_QFYP01000001.1"/>
</dbReference>
<feature type="transmembrane region" description="Helical" evidence="1">
    <location>
        <begin position="42"/>
        <end position="61"/>
    </location>
</feature>
<dbReference type="EMBL" id="QFYP01000001">
    <property type="protein sequence ID" value="RAK59763.1"/>
    <property type="molecule type" value="Genomic_DNA"/>
</dbReference>
<dbReference type="Pfam" id="PF09335">
    <property type="entry name" value="VTT_dom"/>
    <property type="match status" value="1"/>
</dbReference>
<protein>
    <submittedName>
        <fullName evidence="3">DedA family protein</fullName>
    </submittedName>
</protein>
<evidence type="ECO:0000313" key="3">
    <source>
        <dbReference type="EMBL" id="RAK59763.1"/>
    </source>
</evidence>
<dbReference type="InterPro" id="IPR051311">
    <property type="entry name" value="DedA_domain"/>
</dbReference>
<reference evidence="4" key="1">
    <citation type="submission" date="2018-05" db="EMBL/GenBank/DDBJ databases">
        <authorList>
            <person name="Li X."/>
        </authorList>
    </citation>
    <scope>NUCLEOTIDE SEQUENCE [LARGE SCALE GENOMIC DNA]</scope>
    <source>
        <strain evidence="4">HKS-05</strain>
    </source>
</reference>
<evidence type="ECO:0000256" key="1">
    <source>
        <dbReference type="SAM" id="Phobius"/>
    </source>
</evidence>
<dbReference type="GO" id="GO:0005886">
    <property type="term" value="C:plasma membrane"/>
    <property type="evidence" value="ECO:0007669"/>
    <property type="project" value="TreeGrafter"/>
</dbReference>
<feature type="transmembrane region" description="Helical" evidence="1">
    <location>
        <begin position="156"/>
        <end position="180"/>
    </location>
</feature>
<feature type="transmembrane region" description="Helical" evidence="1">
    <location>
        <begin position="6"/>
        <end position="30"/>
    </location>
</feature>
<name>A0A328AXV7_9CAUL</name>
<feature type="transmembrane region" description="Helical" evidence="1">
    <location>
        <begin position="123"/>
        <end position="144"/>
    </location>
</feature>
<gene>
    <name evidence="3" type="ORF">DJ021_08085</name>
</gene>
<dbReference type="AlphaFoldDB" id="A0A328AXV7"/>
<dbReference type="OrthoDB" id="948134at2"/>
<accession>A0A328AXV7</accession>
<dbReference type="Proteomes" id="UP000249842">
    <property type="component" value="Unassembled WGS sequence"/>
</dbReference>
<organism evidence="3 4">
    <name type="scientific">Phenylobacterium hankyongense</name>
    <dbReference type="NCBI Taxonomy" id="1813876"/>
    <lineage>
        <taxon>Bacteria</taxon>
        <taxon>Pseudomonadati</taxon>
        <taxon>Pseudomonadota</taxon>
        <taxon>Alphaproteobacteria</taxon>
        <taxon>Caulobacterales</taxon>
        <taxon>Caulobacteraceae</taxon>
        <taxon>Phenylobacterium</taxon>
    </lineage>
</organism>
<evidence type="ECO:0000313" key="4">
    <source>
        <dbReference type="Proteomes" id="UP000249842"/>
    </source>
</evidence>
<feature type="transmembrane region" description="Helical" evidence="1">
    <location>
        <begin position="91"/>
        <end position="111"/>
    </location>
</feature>
<dbReference type="PANTHER" id="PTHR42709">
    <property type="entry name" value="ALKALINE PHOSPHATASE LIKE PROTEIN"/>
    <property type="match status" value="1"/>
</dbReference>
<keyword evidence="1" id="KW-0812">Transmembrane</keyword>
<comment type="caution">
    <text evidence="3">The sequence shown here is derived from an EMBL/GenBank/DDBJ whole genome shotgun (WGS) entry which is preliminary data.</text>
</comment>
<feature type="domain" description="VTT" evidence="2">
    <location>
        <begin position="23"/>
        <end position="141"/>
    </location>
</feature>
<proteinExistence type="predicted"/>
<keyword evidence="1" id="KW-0472">Membrane</keyword>